<keyword evidence="3" id="KW-1185">Reference proteome</keyword>
<reference evidence="2 3" key="1">
    <citation type="submission" date="2020-08" db="EMBL/GenBank/DDBJ databases">
        <title>Genomic Encyclopedia of Type Strains, Phase III (KMG-III): the genomes of soil and plant-associated and newly described type strains.</title>
        <authorList>
            <person name="Whitman W."/>
        </authorList>
    </citation>
    <scope>NUCLEOTIDE SEQUENCE [LARGE SCALE GENOMIC DNA]</scope>
    <source>
        <strain evidence="2 3">CECT 7341</strain>
    </source>
</reference>
<name>A0A7W5DI05_9GAMM</name>
<sequence length="193" mass="22129">MSLGLIVFEIAGGQVKEVSFINGGVSLENPELLISLGYLALAYLLWRYWLYVKPEHDEFRKLVQETLESSKIYREFVDPRVKKFKEESGVAHAEGWQEFADEDDKKEFVPIPVEEHIGGHFWARELVLRVANPKGDFNPDREAHRIPVFSYERMKASAWVKVILADKAYSDLFVPYLLAFVAVGALLWRVLGA</sequence>
<gene>
    <name evidence="2" type="ORF">FHR95_000848</name>
</gene>
<dbReference type="Proteomes" id="UP000563050">
    <property type="component" value="Unassembled WGS sequence"/>
</dbReference>
<feature type="transmembrane region" description="Helical" evidence="1">
    <location>
        <begin position="32"/>
        <end position="51"/>
    </location>
</feature>
<protein>
    <submittedName>
        <fullName evidence="2">Uncharacterized protein</fullName>
    </submittedName>
</protein>
<feature type="transmembrane region" description="Helical" evidence="1">
    <location>
        <begin position="173"/>
        <end position="191"/>
    </location>
</feature>
<proteinExistence type="predicted"/>
<evidence type="ECO:0000313" key="3">
    <source>
        <dbReference type="Proteomes" id="UP000563050"/>
    </source>
</evidence>
<evidence type="ECO:0000256" key="1">
    <source>
        <dbReference type="SAM" id="Phobius"/>
    </source>
</evidence>
<keyword evidence="1" id="KW-1133">Transmembrane helix</keyword>
<keyword evidence="1" id="KW-0472">Membrane</keyword>
<organism evidence="2 3">
    <name type="scientific">Halomonas fontilapidosi</name>
    <dbReference type="NCBI Taxonomy" id="616675"/>
    <lineage>
        <taxon>Bacteria</taxon>
        <taxon>Pseudomonadati</taxon>
        <taxon>Pseudomonadota</taxon>
        <taxon>Gammaproteobacteria</taxon>
        <taxon>Oceanospirillales</taxon>
        <taxon>Halomonadaceae</taxon>
        <taxon>Halomonas</taxon>
    </lineage>
</organism>
<dbReference type="AlphaFoldDB" id="A0A7W5DI05"/>
<dbReference type="EMBL" id="JACHXQ010000002">
    <property type="protein sequence ID" value="MBB3183307.1"/>
    <property type="molecule type" value="Genomic_DNA"/>
</dbReference>
<dbReference type="RefSeq" id="WP_183313491.1">
    <property type="nucleotide sequence ID" value="NZ_JACHXQ010000002.1"/>
</dbReference>
<comment type="caution">
    <text evidence="2">The sequence shown here is derived from an EMBL/GenBank/DDBJ whole genome shotgun (WGS) entry which is preliminary data.</text>
</comment>
<evidence type="ECO:0000313" key="2">
    <source>
        <dbReference type="EMBL" id="MBB3183307.1"/>
    </source>
</evidence>
<accession>A0A7W5DI05</accession>
<keyword evidence="1" id="KW-0812">Transmembrane</keyword>